<dbReference type="PANTHER" id="PTHR43406">
    <property type="entry name" value="TRYPTOPHAN SYNTHASE, ALPHA CHAIN"/>
    <property type="match status" value="1"/>
</dbReference>
<dbReference type="InterPro" id="IPR011060">
    <property type="entry name" value="RibuloseP-bd_barrel"/>
</dbReference>
<comment type="caution">
    <text evidence="9">The sequence shown here is derived from an EMBL/GenBank/DDBJ whole genome shotgun (WGS) entry which is preliminary data.</text>
</comment>
<dbReference type="InterPro" id="IPR002028">
    <property type="entry name" value="Trp_synthase_suA"/>
</dbReference>
<dbReference type="Pfam" id="PF00290">
    <property type="entry name" value="Trp_syntA"/>
    <property type="match status" value="1"/>
</dbReference>
<keyword evidence="10" id="KW-1185">Reference proteome</keyword>
<reference evidence="9 10" key="1">
    <citation type="submission" date="2023-09" db="EMBL/GenBank/DDBJ databases">
        <authorList>
            <person name="Rey-Velasco X."/>
        </authorList>
    </citation>
    <scope>NUCLEOTIDE SEQUENCE [LARGE SCALE GENOMIC DNA]</scope>
    <source>
        <strain evidence="9 10">F158</strain>
    </source>
</reference>
<evidence type="ECO:0000256" key="6">
    <source>
        <dbReference type="ARBA" id="ARBA00023141"/>
    </source>
</evidence>
<dbReference type="InterPro" id="IPR013785">
    <property type="entry name" value="Aldolase_TIM"/>
</dbReference>
<evidence type="ECO:0000256" key="8">
    <source>
        <dbReference type="ARBA" id="ARBA00049047"/>
    </source>
</evidence>
<comment type="pathway">
    <text evidence="1">Amino-acid biosynthesis; L-tryptophan biosynthesis; L-tryptophan from chorismate: step 5/5.</text>
</comment>
<keyword evidence="6" id="KW-0057">Aromatic amino acid biosynthesis</keyword>
<gene>
    <name evidence="9" type="ORF">RM543_06875</name>
</gene>
<protein>
    <recommendedName>
        <fullName evidence="3">tryptophan synthase</fullName>
        <ecNumber evidence="3">4.2.1.20</ecNumber>
    </recommendedName>
</protein>
<evidence type="ECO:0000256" key="4">
    <source>
        <dbReference type="ARBA" id="ARBA00022605"/>
    </source>
</evidence>
<dbReference type="GO" id="GO:0004834">
    <property type="term" value="F:tryptophan synthase activity"/>
    <property type="evidence" value="ECO:0007669"/>
    <property type="project" value="UniProtKB-EC"/>
</dbReference>
<organism evidence="9 10">
    <name type="scientific">Tropicimonas omnivorans</name>
    <dbReference type="NCBI Taxonomy" id="3075590"/>
    <lineage>
        <taxon>Bacteria</taxon>
        <taxon>Pseudomonadati</taxon>
        <taxon>Pseudomonadota</taxon>
        <taxon>Alphaproteobacteria</taxon>
        <taxon>Rhodobacterales</taxon>
        <taxon>Roseobacteraceae</taxon>
        <taxon>Tropicimonas</taxon>
    </lineage>
</organism>
<evidence type="ECO:0000256" key="2">
    <source>
        <dbReference type="ARBA" id="ARBA00011270"/>
    </source>
</evidence>
<accession>A0ABU3DFA9</accession>
<comment type="subunit">
    <text evidence="2">Tetramer of two alpha and two beta chains.</text>
</comment>
<keyword evidence="5" id="KW-0822">Tryptophan biosynthesis</keyword>
<evidence type="ECO:0000256" key="3">
    <source>
        <dbReference type="ARBA" id="ARBA00012043"/>
    </source>
</evidence>
<evidence type="ECO:0000256" key="5">
    <source>
        <dbReference type="ARBA" id="ARBA00022822"/>
    </source>
</evidence>
<comment type="catalytic activity">
    <reaction evidence="8">
        <text>(1S,2R)-1-C-(indol-3-yl)glycerol 3-phosphate + L-serine = D-glyceraldehyde 3-phosphate + L-tryptophan + H2O</text>
        <dbReference type="Rhea" id="RHEA:10532"/>
        <dbReference type="ChEBI" id="CHEBI:15377"/>
        <dbReference type="ChEBI" id="CHEBI:33384"/>
        <dbReference type="ChEBI" id="CHEBI:57912"/>
        <dbReference type="ChEBI" id="CHEBI:58866"/>
        <dbReference type="ChEBI" id="CHEBI:59776"/>
        <dbReference type="EC" id="4.2.1.20"/>
    </reaction>
</comment>
<name>A0ABU3DFA9_9RHOB</name>
<dbReference type="EMBL" id="JAVRHL010000002">
    <property type="protein sequence ID" value="MDT0682401.1"/>
    <property type="molecule type" value="Genomic_DNA"/>
</dbReference>
<sequence length="259" mass="26901">MSVSQTGVPRRSGVLSTITRPLLSCYYPLGDPEVPVEMLDIYADCGVDVLEIGMSSPDPFLDGPDVSASMARADRGQARRQLDAVLDQLARQRHAPKPLLMCYADADHPGRVTPQFWAGLSSVLVVAREADPVAAEIEACAKSAGVPASAFVPLPLKEAGLDAARRSAFYVMLQASAGKTGPRAQVDPDAEDRIARLRAAGVEVPILLGFGISNGAQAGSARALGADGVIVGSQVLRAAFSGPQALAATLTDLRGGLDA</sequence>
<dbReference type="Proteomes" id="UP001265259">
    <property type="component" value="Unassembled WGS sequence"/>
</dbReference>
<dbReference type="SUPFAM" id="SSF51366">
    <property type="entry name" value="Ribulose-phoshate binding barrel"/>
    <property type="match status" value="1"/>
</dbReference>
<dbReference type="RefSeq" id="WP_311690155.1">
    <property type="nucleotide sequence ID" value="NZ_JAVRHL010000002.1"/>
</dbReference>
<evidence type="ECO:0000256" key="1">
    <source>
        <dbReference type="ARBA" id="ARBA00004733"/>
    </source>
</evidence>
<dbReference type="EC" id="4.2.1.20" evidence="3"/>
<evidence type="ECO:0000256" key="7">
    <source>
        <dbReference type="ARBA" id="ARBA00023239"/>
    </source>
</evidence>
<dbReference type="PANTHER" id="PTHR43406:SF1">
    <property type="entry name" value="TRYPTOPHAN SYNTHASE ALPHA CHAIN, CHLOROPLASTIC"/>
    <property type="match status" value="1"/>
</dbReference>
<proteinExistence type="predicted"/>
<evidence type="ECO:0000313" key="9">
    <source>
        <dbReference type="EMBL" id="MDT0682401.1"/>
    </source>
</evidence>
<keyword evidence="4" id="KW-0028">Amino-acid biosynthesis</keyword>
<keyword evidence="7 9" id="KW-0456">Lyase</keyword>
<dbReference type="Gene3D" id="3.20.20.70">
    <property type="entry name" value="Aldolase class I"/>
    <property type="match status" value="1"/>
</dbReference>
<evidence type="ECO:0000313" key="10">
    <source>
        <dbReference type="Proteomes" id="UP001265259"/>
    </source>
</evidence>